<accession>A0A8D8ZPL6</accession>
<dbReference type="AlphaFoldDB" id="A0A8D8ZPL6"/>
<proteinExistence type="predicted"/>
<reference evidence="1" key="1">
    <citation type="submission" date="2021-05" db="EMBL/GenBank/DDBJ databases">
        <authorList>
            <person name="Alioto T."/>
            <person name="Alioto T."/>
            <person name="Gomez Garrido J."/>
        </authorList>
    </citation>
    <scope>NUCLEOTIDE SEQUENCE</scope>
</reference>
<protein>
    <submittedName>
        <fullName evidence="1">Uncharacterized protein</fullName>
    </submittedName>
</protein>
<sequence length="104" mass="12126">MFETFSCIFFFFFFMFFFSIPPEPYRVALTMLTNPLFNFLQAAMLSCGAYNAYKVTNHLFNFPQAAMLHVALTMLTNHLFNFPQAAMKSQQCTSFEQSNLTLRE</sequence>
<dbReference type="EMBL" id="HBUF01529991">
    <property type="protein sequence ID" value="CAG6751553.1"/>
    <property type="molecule type" value="Transcribed_RNA"/>
</dbReference>
<evidence type="ECO:0000313" key="1">
    <source>
        <dbReference type="EMBL" id="CAG6751553.1"/>
    </source>
</evidence>
<name>A0A8D8ZPL6_9HEMI</name>
<organism evidence="1">
    <name type="scientific">Cacopsylla melanoneura</name>
    <dbReference type="NCBI Taxonomy" id="428564"/>
    <lineage>
        <taxon>Eukaryota</taxon>
        <taxon>Metazoa</taxon>
        <taxon>Ecdysozoa</taxon>
        <taxon>Arthropoda</taxon>
        <taxon>Hexapoda</taxon>
        <taxon>Insecta</taxon>
        <taxon>Pterygota</taxon>
        <taxon>Neoptera</taxon>
        <taxon>Paraneoptera</taxon>
        <taxon>Hemiptera</taxon>
        <taxon>Sternorrhyncha</taxon>
        <taxon>Psylloidea</taxon>
        <taxon>Psyllidae</taxon>
        <taxon>Psyllinae</taxon>
        <taxon>Cacopsylla</taxon>
    </lineage>
</organism>